<protein>
    <submittedName>
        <fullName evidence="1">Uncharacterized protein</fullName>
    </submittedName>
</protein>
<keyword evidence="1" id="KW-0614">Plasmid</keyword>
<proteinExistence type="predicted"/>
<dbReference type="EMBL" id="CP110821">
    <property type="protein sequence ID" value="WPX97474.1"/>
    <property type="molecule type" value="Genomic_DNA"/>
</dbReference>
<geneLocation type="plasmid" evidence="1 2">
    <name>unnamed1</name>
</geneLocation>
<dbReference type="Proteomes" id="UP001327219">
    <property type="component" value="Plasmid unnamed1"/>
</dbReference>
<organism evidence="1 2">
    <name type="scientific">Candidatus Bandiella euplotis</name>
    <dbReference type="NCBI Taxonomy" id="1664265"/>
    <lineage>
        <taxon>Bacteria</taxon>
        <taxon>Pseudomonadati</taxon>
        <taxon>Pseudomonadota</taxon>
        <taxon>Alphaproteobacteria</taxon>
        <taxon>Rickettsiales</taxon>
        <taxon>Candidatus Midichloriaceae</taxon>
        <taxon>Candidatus Bandiella</taxon>
    </lineage>
</organism>
<evidence type="ECO:0000313" key="1">
    <source>
        <dbReference type="EMBL" id="WPX97474.1"/>
    </source>
</evidence>
<name>A0ABZ0UP57_9RICK</name>
<accession>A0ABZ0UP57</accession>
<reference evidence="1 2" key="1">
    <citation type="submission" date="2022-11" db="EMBL/GenBank/DDBJ databases">
        <title>Host association and intracellularity evolved multiple times independently in the Rickettsiales.</title>
        <authorList>
            <person name="Castelli M."/>
            <person name="Nardi T."/>
            <person name="Gammuto L."/>
            <person name="Bellinzona G."/>
            <person name="Sabaneyeva E."/>
            <person name="Potekhin A."/>
            <person name="Serra V."/>
            <person name="Petroni G."/>
            <person name="Sassera D."/>
        </authorList>
    </citation>
    <scope>NUCLEOTIDE SEQUENCE [LARGE SCALE GENOMIC DNA]</scope>
    <source>
        <strain evidence="1 2">NDG2</strain>
        <plasmid evidence="1 2">unnamed1</plasmid>
    </source>
</reference>
<evidence type="ECO:0000313" key="2">
    <source>
        <dbReference type="Proteomes" id="UP001327219"/>
    </source>
</evidence>
<gene>
    <name evidence="1" type="ORF">Bandiella_01636</name>
</gene>
<sequence>MQKNFPRGDMKCNYRNSNWRDFSFMLNQILQSITPSLSLNFIFKEWPNISGSLAESTRKRQNQLPYCFSERLWGFAPRKCKGTSLRSRFILFFDFFLLTAPPSFLGHSCNSSQTNKSSREIHC</sequence>
<keyword evidence="2" id="KW-1185">Reference proteome</keyword>